<sequence length="287" mass="32384">MSTSPHIVEVSRDQFPSLVLQESHNRPVLVDFWADWCQPCQMLIPILSKLAEEYAGGFLLAKVNTDQEQELAMEYGVRSLPTVMLFRDGEVADQFMGVQPESAVRELLERHLPGPESDALRAGREALEQGDAHTAVEQFEAARRARPEKEEIKIEQARALLQLGRADEAEALVKSLPMDLHQREDVKRIESELHFARAAGDPQEWPALEARLEQDPDDPEALHRLGAVRLLQGDPAGGLELLMRLMKKHRRYGDDAGHKGLLAAFELLGAHHPLVNEYRRKMMALLF</sequence>
<evidence type="ECO:0000313" key="9">
    <source>
        <dbReference type="Proteomes" id="UP000199556"/>
    </source>
</evidence>
<evidence type="ECO:0000256" key="2">
    <source>
        <dbReference type="ARBA" id="ARBA00022448"/>
    </source>
</evidence>
<dbReference type="GO" id="GO:0005737">
    <property type="term" value="C:cytoplasm"/>
    <property type="evidence" value="ECO:0007669"/>
    <property type="project" value="TreeGrafter"/>
</dbReference>
<dbReference type="EMBL" id="FOUO01000003">
    <property type="protein sequence ID" value="SFM35771.1"/>
    <property type="molecule type" value="Genomic_DNA"/>
</dbReference>
<dbReference type="PROSITE" id="PS51352">
    <property type="entry name" value="THIOREDOXIN_2"/>
    <property type="match status" value="1"/>
</dbReference>
<dbReference type="InterPro" id="IPR013766">
    <property type="entry name" value="Thioredoxin_domain"/>
</dbReference>
<dbReference type="AlphaFoldDB" id="A0A1I4Q6Q4"/>
<evidence type="ECO:0000256" key="6">
    <source>
        <dbReference type="NCBIfam" id="TIGR01068"/>
    </source>
</evidence>
<keyword evidence="3" id="KW-0249">Electron transport</keyword>
<dbReference type="InterPro" id="IPR005746">
    <property type="entry name" value="Thioredoxin"/>
</dbReference>
<keyword evidence="5" id="KW-0676">Redox-active center</keyword>
<reference evidence="8 9" key="1">
    <citation type="submission" date="2016-10" db="EMBL/GenBank/DDBJ databases">
        <authorList>
            <person name="de Groot N.N."/>
        </authorList>
    </citation>
    <scope>NUCLEOTIDE SEQUENCE [LARGE SCALE GENOMIC DNA]</scope>
    <source>
        <strain evidence="8 9">DSM 4180</strain>
    </source>
</reference>
<evidence type="ECO:0000256" key="3">
    <source>
        <dbReference type="ARBA" id="ARBA00022982"/>
    </source>
</evidence>
<keyword evidence="2" id="KW-0813">Transport</keyword>
<evidence type="ECO:0000256" key="5">
    <source>
        <dbReference type="ARBA" id="ARBA00023284"/>
    </source>
</evidence>
<dbReference type="PANTHER" id="PTHR45663">
    <property type="entry name" value="GEO12009P1"/>
    <property type="match status" value="1"/>
</dbReference>
<dbReference type="FunFam" id="3.40.30.10:FF:000001">
    <property type="entry name" value="Thioredoxin"/>
    <property type="match status" value="1"/>
</dbReference>
<proteinExistence type="inferred from homology"/>
<organism evidence="8 9">
    <name type="scientific">Ectothiorhodospira mobilis</name>
    <dbReference type="NCBI Taxonomy" id="195064"/>
    <lineage>
        <taxon>Bacteria</taxon>
        <taxon>Pseudomonadati</taxon>
        <taxon>Pseudomonadota</taxon>
        <taxon>Gammaproteobacteria</taxon>
        <taxon>Chromatiales</taxon>
        <taxon>Ectothiorhodospiraceae</taxon>
        <taxon>Ectothiorhodospira</taxon>
    </lineage>
</organism>
<dbReference type="Pfam" id="PF00085">
    <property type="entry name" value="Thioredoxin"/>
    <property type="match status" value="1"/>
</dbReference>
<dbReference type="InterPro" id="IPR011990">
    <property type="entry name" value="TPR-like_helical_dom_sf"/>
</dbReference>
<dbReference type="PANTHER" id="PTHR45663:SF11">
    <property type="entry name" value="GEO12009P1"/>
    <property type="match status" value="1"/>
</dbReference>
<accession>A0A1I4Q6Q4</accession>
<dbReference type="GO" id="GO:0015035">
    <property type="term" value="F:protein-disulfide reductase activity"/>
    <property type="evidence" value="ECO:0007669"/>
    <property type="project" value="UniProtKB-UniRule"/>
</dbReference>
<dbReference type="STRING" id="195064.SAMN05421721_103201"/>
<gene>
    <name evidence="8" type="ORF">SAMN05421721_103201</name>
</gene>
<dbReference type="SUPFAM" id="SSF48452">
    <property type="entry name" value="TPR-like"/>
    <property type="match status" value="1"/>
</dbReference>
<dbReference type="SUPFAM" id="SSF52833">
    <property type="entry name" value="Thioredoxin-like"/>
    <property type="match status" value="1"/>
</dbReference>
<dbReference type="InterPro" id="IPR036249">
    <property type="entry name" value="Thioredoxin-like_sf"/>
</dbReference>
<dbReference type="RefSeq" id="WP_090483882.1">
    <property type="nucleotide sequence ID" value="NZ_FOUO01000003.1"/>
</dbReference>
<feature type="domain" description="Thioredoxin" evidence="7">
    <location>
        <begin position="1"/>
        <end position="113"/>
    </location>
</feature>
<dbReference type="NCBIfam" id="TIGR01068">
    <property type="entry name" value="thioredoxin"/>
    <property type="match status" value="1"/>
</dbReference>
<evidence type="ECO:0000256" key="4">
    <source>
        <dbReference type="ARBA" id="ARBA00023157"/>
    </source>
</evidence>
<dbReference type="GO" id="GO:0006950">
    <property type="term" value="P:response to stress"/>
    <property type="evidence" value="ECO:0007669"/>
    <property type="project" value="UniProtKB-ARBA"/>
</dbReference>
<dbReference type="CDD" id="cd02947">
    <property type="entry name" value="TRX_family"/>
    <property type="match status" value="1"/>
</dbReference>
<evidence type="ECO:0000259" key="7">
    <source>
        <dbReference type="PROSITE" id="PS51352"/>
    </source>
</evidence>
<keyword evidence="4" id="KW-1015">Disulfide bond</keyword>
<dbReference type="Pfam" id="PF14559">
    <property type="entry name" value="TPR_19"/>
    <property type="match status" value="1"/>
</dbReference>
<dbReference type="PRINTS" id="PR00421">
    <property type="entry name" value="THIOREDOXIN"/>
</dbReference>
<dbReference type="Gene3D" id="1.25.40.10">
    <property type="entry name" value="Tetratricopeptide repeat domain"/>
    <property type="match status" value="2"/>
</dbReference>
<name>A0A1I4Q6Q4_ECTMO</name>
<evidence type="ECO:0000256" key="1">
    <source>
        <dbReference type="ARBA" id="ARBA00008987"/>
    </source>
</evidence>
<dbReference type="Proteomes" id="UP000199556">
    <property type="component" value="Unassembled WGS sequence"/>
</dbReference>
<protein>
    <recommendedName>
        <fullName evidence="6">Thioredoxin</fullName>
    </recommendedName>
</protein>
<dbReference type="Gene3D" id="3.40.30.10">
    <property type="entry name" value="Glutaredoxin"/>
    <property type="match status" value="1"/>
</dbReference>
<dbReference type="Pfam" id="PF14561">
    <property type="entry name" value="TPR_20"/>
    <property type="match status" value="1"/>
</dbReference>
<keyword evidence="9" id="KW-1185">Reference proteome</keyword>
<dbReference type="OrthoDB" id="9790390at2"/>
<evidence type="ECO:0000313" key="8">
    <source>
        <dbReference type="EMBL" id="SFM35771.1"/>
    </source>
</evidence>
<comment type="similarity">
    <text evidence="1">Belongs to the thioredoxin family.</text>
</comment>